<evidence type="ECO:0000256" key="5">
    <source>
        <dbReference type="ARBA" id="ARBA00023242"/>
    </source>
</evidence>
<protein>
    <recommendedName>
        <fullName evidence="3 7">TIMELESS-interacting protein</fullName>
    </recommendedName>
</protein>
<evidence type="ECO:0000256" key="3">
    <source>
        <dbReference type="ARBA" id="ARBA00018750"/>
    </source>
</evidence>
<keyword evidence="5 7" id="KW-0539">Nucleus</keyword>
<dbReference type="PANTHER" id="PTHR13220">
    <property type="entry name" value="TIMELESS INTERACTING-RELATED"/>
    <property type="match status" value="1"/>
</dbReference>
<dbReference type="InterPro" id="IPR040038">
    <property type="entry name" value="TIPIN/Csm3/Swi3"/>
</dbReference>
<organism evidence="10 11">
    <name type="scientific">Oryzias melastigma</name>
    <name type="common">Marine medaka</name>
    <dbReference type="NCBI Taxonomy" id="30732"/>
    <lineage>
        <taxon>Eukaryota</taxon>
        <taxon>Metazoa</taxon>
        <taxon>Chordata</taxon>
        <taxon>Craniata</taxon>
        <taxon>Vertebrata</taxon>
        <taxon>Euteleostomi</taxon>
        <taxon>Actinopterygii</taxon>
        <taxon>Neopterygii</taxon>
        <taxon>Teleostei</taxon>
        <taxon>Neoteleostei</taxon>
        <taxon>Acanthomorphata</taxon>
        <taxon>Ovalentaria</taxon>
        <taxon>Atherinomorphae</taxon>
        <taxon>Beloniformes</taxon>
        <taxon>Adrianichthyidae</taxon>
        <taxon>Oryziinae</taxon>
        <taxon>Oryzias</taxon>
    </lineage>
</organism>
<sequence>MRGPKEDIQSDAPPYEDLDDEAFPPLPPPTSPGQHEGRGLLADGEDGEVSRLADVPDTKRRSVKRPRPKLDSQRLISEKGLPALRSLFHNVHFKGKGHEAEDLRLLMQKMENWAHRLYPRFQFEDFIDKVEKLGAKKEVQTCLKRIRLDMPLTHEDFTERDGEEDIPHETHDFRDPELFSNHTPLNKGEELSHSTPAPAAPSLTEEQRRRMELNRQRALEKRLARQQQLHDAADSQTAVLDDPPDRPEKVEDQDLQPSNSFTQLSVTEPEASPASPQPPPQEPPSVLKPCDPDQEEEEVQPEPSPPAAEEEEQGCHGDS</sequence>
<evidence type="ECO:0000256" key="1">
    <source>
        <dbReference type="ARBA" id="ARBA00004123"/>
    </source>
</evidence>
<feature type="compositionally biased region" description="Basic and acidic residues" evidence="8">
    <location>
        <begin position="205"/>
        <end position="223"/>
    </location>
</feature>
<evidence type="ECO:0000256" key="2">
    <source>
        <dbReference type="ARBA" id="ARBA00006075"/>
    </source>
</evidence>
<evidence type="ECO:0000256" key="4">
    <source>
        <dbReference type="ARBA" id="ARBA00022763"/>
    </source>
</evidence>
<comment type="caution">
    <text evidence="10">The sequence shown here is derived from an EMBL/GenBank/DDBJ whole genome shotgun (WGS) entry which is preliminary data.</text>
</comment>
<evidence type="ECO:0000256" key="6">
    <source>
        <dbReference type="ARBA" id="ARBA00023306"/>
    </source>
</evidence>
<keyword evidence="4 7" id="KW-0227">DNA damage</keyword>
<feature type="compositionally biased region" description="Polar residues" evidence="8">
    <location>
        <begin position="225"/>
        <end position="238"/>
    </location>
</feature>
<feature type="compositionally biased region" description="Basic and acidic residues" evidence="8">
    <location>
        <begin position="48"/>
        <end position="60"/>
    </location>
</feature>
<name>A0A834F576_ORYME</name>
<evidence type="ECO:0000256" key="8">
    <source>
        <dbReference type="SAM" id="MobiDB-lite"/>
    </source>
</evidence>
<dbReference type="InterPro" id="IPR012923">
    <property type="entry name" value="Csm3"/>
</dbReference>
<accession>A0A834F576</accession>
<evidence type="ECO:0000313" key="10">
    <source>
        <dbReference type="EMBL" id="KAF6718622.1"/>
    </source>
</evidence>
<dbReference type="PANTHER" id="PTHR13220:SF11">
    <property type="entry name" value="TIMELESS-INTERACTING PROTEIN"/>
    <property type="match status" value="1"/>
</dbReference>
<comment type="similarity">
    <text evidence="2 7">Belongs to the CSM3 family.</text>
</comment>
<dbReference type="GO" id="GO:0031297">
    <property type="term" value="P:replication fork processing"/>
    <property type="evidence" value="ECO:0007669"/>
    <property type="project" value="UniProtKB-UniRule"/>
</dbReference>
<dbReference type="GO" id="GO:0043111">
    <property type="term" value="P:replication fork arrest"/>
    <property type="evidence" value="ECO:0007669"/>
    <property type="project" value="TreeGrafter"/>
</dbReference>
<comment type="subcellular location">
    <subcellularLocation>
        <location evidence="1 7">Nucleus</location>
    </subcellularLocation>
</comment>
<dbReference type="AlphaFoldDB" id="A0A834F576"/>
<evidence type="ECO:0000313" key="11">
    <source>
        <dbReference type="Proteomes" id="UP000646548"/>
    </source>
</evidence>
<evidence type="ECO:0000256" key="7">
    <source>
        <dbReference type="RuleBase" id="RU366049"/>
    </source>
</evidence>
<dbReference type="GO" id="GO:0003677">
    <property type="term" value="F:DNA binding"/>
    <property type="evidence" value="ECO:0007669"/>
    <property type="project" value="TreeGrafter"/>
</dbReference>
<evidence type="ECO:0000259" key="9">
    <source>
        <dbReference type="Pfam" id="PF07962"/>
    </source>
</evidence>
<comment type="function">
    <text evidence="7">Plays an important role in the control of DNA replication and the maintenance of replication fork stability.</text>
</comment>
<keyword evidence="6 7" id="KW-0131">Cell cycle</keyword>
<dbReference type="EMBL" id="WKFB01000720">
    <property type="protein sequence ID" value="KAF6718622.1"/>
    <property type="molecule type" value="Genomic_DNA"/>
</dbReference>
<feature type="compositionally biased region" description="Basic and acidic residues" evidence="8">
    <location>
        <begin position="155"/>
        <end position="177"/>
    </location>
</feature>
<feature type="region of interest" description="Disordered" evidence="8">
    <location>
        <begin position="1"/>
        <end position="69"/>
    </location>
</feature>
<reference evidence="10" key="1">
    <citation type="journal article" name="BMC Genomics">
        <title>Long-read sequencing and de novo genome assembly of marine medaka (Oryzias melastigma).</title>
        <authorList>
            <person name="Liang P."/>
            <person name="Saqib H.S.A."/>
            <person name="Ni X."/>
            <person name="Shen Y."/>
        </authorList>
    </citation>
    <scope>NUCLEOTIDE SEQUENCE</scope>
    <source>
        <strain evidence="10">Bigg-433</strain>
    </source>
</reference>
<feature type="region of interest" description="Disordered" evidence="8">
    <location>
        <begin position="155"/>
        <end position="319"/>
    </location>
</feature>
<gene>
    <name evidence="10" type="ORF">FQA47_019263</name>
</gene>
<feature type="compositionally biased region" description="Polar residues" evidence="8">
    <location>
        <begin position="255"/>
        <end position="266"/>
    </location>
</feature>
<dbReference type="Proteomes" id="UP000646548">
    <property type="component" value="Unassembled WGS sequence"/>
</dbReference>
<feature type="compositionally biased region" description="Basic and acidic residues" evidence="8">
    <location>
        <begin position="243"/>
        <end position="252"/>
    </location>
</feature>
<dbReference type="Pfam" id="PF07962">
    <property type="entry name" value="Swi3"/>
    <property type="match status" value="1"/>
</dbReference>
<feature type="domain" description="Chromosome segregation in meiosis protein 3" evidence="9">
    <location>
        <begin position="69"/>
        <end position="150"/>
    </location>
</feature>
<dbReference type="GO" id="GO:0031298">
    <property type="term" value="C:replication fork protection complex"/>
    <property type="evidence" value="ECO:0007669"/>
    <property type="project" value="TreeGrafter"/>
</dbReference>
<dbReference type="GO" id="GO:0000076">
    <property type="term" value="P:DNA replication checkpoint signaling"/>
    <property type="evidence" value="ECO:0007669"/>
    <property type="project" value="UniProtKB-UniRule"/>
</dbReference>
<proteinExistence type="inferred from homology"/>
<dbReference type="GO" id="GO:0006974">
    <property type="term" value="P:DNA damage response"/>
    <property type="evidence" value="ECO:0007669"/>
    <property type="project" value="UniProtKB-KW"/>
</dbReference>